<proteinExistence type="predicted"/>
<keyword evidence="2" id="KW-1185">Reference proteome</keyword>
<evidence type="ECO:0000256" key="1">
    <source>
        <dbReference type="SAM" id="Phobius"/>
    </source>
</evidence>
<evidence type="ECO:0000313" key="2">
    <source>
        <dbReference type="Proteomes" id="UP000046392"/>
    </source>
</evidence>
<feature type="transmembrane region" description="Helical" evidence="1">
    <location>
        <begin position="27"/>
        <end position="48"/>
    </location>
</feature>
<dbReference type="WBParaSite" id="SPAL_0000509333.1">
    <property type="protein sequence ID" value="SPAL_0000509333.1"/>
    <property type="gene ID" value="SPAL_0000509333"/>
</dbReference>
<keyword evidence="1" id="KW-0812">Transmembrane</keyword>
<keyword evidence="1" id="KW-0472">Membrane</keyword>
<organism evidence="2 3">
    <name type="scientific">Strongyloides papillosus</name>
    <name type="common">Intestinal threadworm</name>
    <dbReference type="NCBI Taxonomy" id="174720"/>
    <lineage>
        <taxon>Eukaryota</taxon>
        <taxon>Metazoa</taxon>
        <taxon>Ecdysozoa</taxon>
        <taxon>Nematoda</taxon>
        <taxon>Chromadorea</taxon>
        <taxon>Rhabditida</taxon>
        <taxon>Tylenchina</taxon>
        <taxon>Panagrolaimomorpha</taxon>
        <taxon>Strongyloidoidea</taxon>
        <taxon>Strongyloididae</taxon>
        <taxon>Strongyloides</taxon>
    </lineage>
</organism>
<keyword evidence="1" id="KW-1133">Transmembrane helix</keyword>
<dbReference type="Proteomes" id="UP000046392">
    <property type="component" value="Unplaced"/>
</dbReference>
<reference evidence="3" key="1">
    <citation type="submission" date="2017-02" db="UniProtKB">
        <authorList>
            <consortium name="WormBaseParasite"/>
        </authorList>
    </citation>
    <scope>IDENTIFICATION</scope>
</reference>
<accession>A0A0N5BGI8</accession>
<sequence length="51" mass="6194">MGYILLFLHLTYSDLSSHPIIRELQKGYINEILGGGPFFILFSHYYYYYYY</sequence>
<evidence type="ECO:0000313" key="3">
    <source>
        <dbReference type="WBParaSite" id="SPAL_0000509333.1"/>
    </source>
</evidence>
<dbReference type="AlphaFoldDB" id="A0A0N5BGI8"/>
<name>A0A0N5BGI8_STREA</name>
<protein>
    <submittedName>
        <fullName evidence="3">Uncharacterized protein</fullName>
    </submittedName>
</protein>